<evidence type="ECO:0000313" key="1">
    <source>
        <dbReference type="EMBL" id="GBB94688.1"/>
    </source>
</evidence>
<reference evidence="2" key="2">
    <citation type="submission" date="2019-10" db="EMBL/GenBank/DDBJ databases">
        <title>Conservation and host-specific expression of non-tandemly repeated heterogenous ribosome RNA gene in arbuscular mycorrhizal fungi.</title>
        <authorList>
            <person name="Maeda T."/>
            <person name="Kobayashi Y."/>
            <person name="Nakagawa T."/>
            <person name="Ezawa T."/>
            <person name="Yamaguchi K."/>
            <person name="Bino T."/>
            <person name="Nishimoto Y."/>
            <person name="Shigenobu S."/>
            <person name="Kawaguchi M."/>
        </authorList>
    </citation>
    <scope>NUCLEOTIDE SEQUENCE</scope>
    <source>
        <strain evidence="2">HR1</strain>
    </source>
</reference>
<protein>
    <submittedName>
        <fullName evidence="1">Uncharacterized protein</fullName>
    </submittedName>
</protein>
<name>A0A2Z6RRL1_9GLOM</name>
<evidence type="ECO:0000313" key="3">
    <source>
        <dbReference type="Proteomes" id="UP000247702"/>
    </source>
</evidence>
<gene>
    <name evidence="2" type="ORF">RCL2_000565100</name>
    <name evidence="1" type="ORF">RclHR1_00240036</name>
</gene>
<reference evidence="1 3" key="1">
    <citation type="submission" date="2017-11" db="EMBL/GenBank/DDBJ databases">
        <title>The genome of Rhizophagus clarus HR1 reveals common genetic basis of auxotrophy among arbuscular mycorrhizal fungi.</title>
        <authorList>
            <person name="Kobayashi Y."/>
        </authorList>
    </citation>
    <scope>NUCLEOTIDE SEQUENCE [LARGE SCALE GENOMIC DNA]</scope>
    <source>
        <strain evidence="1 3">HR1</strain>
    </source>
</reference>
<evidence type="ECO:0000313" key="2">
    <source>
        <dbReference type="EMBL" id="GES78345.1"/>
    </source>
</evidence>
<dbReference type="OrthoDB" id="2396981at2759"/>
<dbReference type="EMBL" id="BLAL01000037">
    <property type="protein sequence ID" value="GES78345.1"/>
    <property type="molecule type" value="Genomic_DNA"/>
</dbReference>
<dbReference type="EMBL" id="BEXD01001557">
    <property type="protein sequence ID" value="GBB94688.1"/>
    <property type="molecule type" value="Genomic_DNA"/>
</dbReference>
<comment type="caution">
    <text evidence="1">The sequence shown here is derived from an EMBL/GenBank/DDBJ whole genome shotgun (WGS) entry which is preliminary data.</text>
</comment>
<sequence length="275" mass="31538">MGKLSGSKRPYNSRMEVTNIRKDKRNNVTDENKNSLKTICNGLCENPFLFNQLDEEIKEKLSQNARRLVEYVEFKQDNGGVKQPYSECVKNYEEKQKRQKLRRTSMTIKTKSDFGMLLNHTGNNIIENNSFSRNNLIFSSHIADIPSRTVSEVMSYTKMKTFSKRASHRILPKISLTSIQQMASPIIQESNWIDFIEKSTLPKAMLLPLKSVPVKYNRDLNKTKMSCVIHNYSERTAIAAEGMLMLSMSPSFSNNPSGKLATLEKKFSKKTFDSI</sequence>
<accession>A0A2Z6RRL1</accession>
<dbReference type="AlphaFoldDB" id="A0A2Z6RRL1"/>
<proteinExistence type="predicted"/>
<dbReference type="Proteomes" id="UP000615446">
    <property type="component" value="Unassembled WGS sequence"/>
</dbReference>
<organism evidence="1 3">
    <name type="scientific">Rhizophagus clarus</name>
    <dbReference type="NCBI Taxonomy" id="94130"/>
    <lineage>
        <taxon>Eukaryota</taxon>
        <taxon>Fungi</taxon>
        <taxon>Fungi incertae sedis</taxon>
        <taxon>Mucoromycota</taxon>
        <taxon>Glomeromycotina</taxon>
        <taxon>Glomeromycetes</taxon>
        <taxon>Glomerales</taxon>
        <taxon>Glomeraceae</taxon>
        <taxon>Rhizophagus</taxon>
    </lineage>
</organism>
<dbReference type="Proteomes" id="UP000247702">
    <property type="component" value="Unassembled WGS sequence"/>
</dbReference>
<keyword evidence="3" id="KW-1185">Reference proteome</keyword>